<sequence length="188" mass="18109">MINKTAFILSCAAPLALLAVPASAQAQAPASTAKAAAASVTVGATVYDTSGAEVGKIKSVTAPNFVIDTGTTTATLALTSLGTSPKGPVLAMSKADLDAAATRAAADASAALASSIVVGAAVHASDGTTALGKIAEVAEADFVLDTGKTKVKLPKSSVAQGSAGLMIGMTAQEFADATASAGKSTVGK</sequence>
<dbReference type="RefSeq" id="WP_183613488.1">
    <property type="nucleotide sequence ID" value="NZ_JACICY010000005.1"/>
</dbReference>
<dbReference type="AlphaFoldDB" id="A0A7W5ZXP3"/>
<feature type="signal peptide" evidence="1">
    <location>
        <begin position="1"/>
        <end position="26"/>
    </location>
</feature>
<gene>
    <name evidence="2" type="ORF">GGQ88_002416</name>
</gene>
<reference evidence="2 3" key="1">
    <citation type="submission" date="2020-08" db="EMBL/GenBank/DDBJ databases">
        <title>Genomic Encyclopedia of Type Strains, Phase IV (KMG-IV): sequencing the most valuable type-strain genomes for metagenomic binning, comparative biology and taxonomic classification.</title>
        <authorList>
            <person name="Goeker M."/>
        </authorList>
    </citation>
    <scope>NUCLEOTIDE SEQUENCE [LARGE SCALE GENOMIC DNA]</scope>
    <source>
        <strain evidence="2 3">DSM 14552</strain>
    </source>
</reference>
<dbReference type="Proteomes" id="UP000562395">
    <property type="component" value="Unassembled WGS sequence"/>
</dbReference>
<keyword evidence="1" id="KW-0732">Signal</keyword>
<name>A0A7W5ZXP3_9SPHN</name>
<evidence type="ECO:0000313" key="3">
    <source>
        <dbReference type="Proteomes" id="UP000562395"/>
    </source>
</evidence>
<protein>
    <submittedName>
        <fullName evidence="2">Preprotein translocase subunit YajC</fullName>
    </submittedName>
</protein>
<evidence type="ECO:0000256" key="1">
    <source>
        <dbReference type="SAM" id="SignalP"/>
    </source>
</evidence>
<evidence type="ECO:0000313" key="2">
    <source>
        <dbReference type="EMBL" id="MBB3861144.1"/>
    </source>
</evidence>
<keyword evidence="3" id="KW-1185">Reference proteome</keyword>
<accession>A0A7W5ZXP3</accession>
<proteinExistence type="predicted"/>
<feature type="chain" id="PRO_5031122351" evidence="1">
    <location>
        <begin position="27"/>
        <end position="188"/>
    </location>
</feature>
<dbReference type="EMBL" id="JACICY010000005">
    <property type="protein sequence ID" value="MBB3861144.1"/>
    <property type="molecule type" value="Genomic_DNA"/>
</dbReference>
<comment type="caution">
    <text evidence="2">The sequence shown here is derived from an EMBL/GenBank/DDBJ whole genome shotgun (WGS) entry which is preliminary data.</text>
</comment>
<organism evidence="2 3">
    <name type="scientific">Novosphingobium hassiacum</name>
    <dbReference type="NCBI Taxonomy" id="173676"/>
    <lineage>
        <taxon>Bacteria</taxon>
        <taxon>Pseudomonadati</taxon>
        <taxon>Pseudomonadota</taxon>
        <taxon>Alphaproteobacteria</taxon>
        <taxon>Sphingomonadales</taxon>
        <taxon>Sphingomonadaceae</taxon>
        <taxon>Novosphingobium</taxon>
    </lineage>
</organism>